<dbReference type="AlphaFoldDB" id="A0A0F9UVQ3"/>
<sequence length="424" mass="48022">MDNRFAYMRKYLGFSQKDASNIFSTRLDTIKKWDSDKLLVPGPVLEELYDHIRFTNDMVVEFCDERQAEDEDEGIDEIYLRTFTVEGLAEQGLPPSLGWQDHVIGAIIGRLASIHVYGADKLPEHHDPDYHWYEYWGLEPVKKPTEFFTIQDEALFANELAKAVEGNQWQVEFDPNENYYLIGFRTKSVSNATRHIWIKAVRAGRGSELVERFADEPLRYCDSFGEDAPYIEGPNKTKIPVGFASGHDDDTIDPHTLAETLFAALATSYPTEGAMREACRDRYAALVGAEEGYIADFLNDWAVKDTRFVSHNFIAALFFETQKQTGLTLHPEAMVELCSILAKSEPSIRNMDHEVVVIDMGEMVFTIRLDLRDVLSQSGDGRDFHTEASKALDIIQASIGNDGLTRIEPFSTIEIEFTSDDAEG</sequence>
<dbReference type="EMBL" id="LAZR01000792">
    <property type="protein sequence ID" value="KKN57728.1"/>
    <property type="molecule type" value="Genomic_DNA"/>
</dbReference>
<organism evidence="1">
    <name type="scientific">marine sediment metagenome</name>
    <dbReference type="NCBI Taxonomy" id="412755"/>
    <lineage>
        <taxon>unclassified sequences</taxon>
        <taxon>metagenomes</taxon>
        <taxon>ecological metagenomes</taxon>
    </lineage>
</organism>
<reference evidence="1" key="1">
    <citation type="journal article" date="2015" name="Nature">
        <title>Complex archaea that bridge the gap between prokaryotes and eukaryotes.</title>
        <authorList>
            <person name="Spang A."/>
            <person name="Saw J.H."/>
            <person name="Jorgensen S.L."/>
            <person name="Zaremba-Niedzwiedzka K."/>
            <person name="Martijn J."/>
            <person name="Lind A.E."/>
            <person name="van Eijk R."/>
            <person name="Schleper C."/>
            <person name="Guy L."/>
            <person name="Ettema T.J."/>
        </authorList>
    </citation>
    <scope>NUCLEOTIDE SEQUENCE</scope>
</reference>
<evidence type="ECO:0000313" key="1">
    <source>
        <dbReference type="EMBL" id="KKN57728.1"/>
    </source>
</evidence>
<protein>
    <submittedName>
        <fullName evidence="1">Uncharacterized protein</fullName>
    </submittedName>
</protein>
<comment type="caution">
    <text evidence="1">The sequence shown here is derived from an EMBL/GenBank/DDBJ whole genome shotgun (WGS) entry which is preliminary data.</text>
</comment>
<gene>
    <name evidence="1" type="ORF">LCGC14_0559270</name>
</gene>
<accession>A0A0F9UVQ3</accession>
<name>A0A0F9UVQ3_9ZZZZ</name>
<proteinExistence type="predicted"/>